<dbReference type="GO" id="GO:0008270">
    <property type="term" value="F:zinc ion binding"/>
    <property type="evidence" value="ECO:0007669"/>
    <property type="project" value="UniProtKB-KW"/>
</dbReference>
<evidence type="ECO:0000256" key="8">
    <source>
        <dbReference type="ARBA" id="ARBA00022833"/>
    </source>
</evidence>
<dbReference type="Pfam" id="PF11979">
    <property type="entry name" value="SARA_C"/>
    <property type="match status" value="1"/>
</dbReference>
<keyword evidence="4" id="KW-0597">Phosphoprotein</keyword>
<feature type="region of interest" description="Disordered" evidence="10">
    <location>
        <begin position="1068"/>
        <end position="1151"/>
    </location>
</feature>
<evidence type="ECO:0000256" key="2">
    <source>
        <dbReference type="ARBA" id="ARBA00004496"/>
    </source>
</evidence>
<dbReference type="FunFam" id="3.30.40.10:FF:000084">
    <property type="entry name" value="Zinc finger, FYVE domain-containing 9b"/>
    <property type="match status" value="1"/>
</dbReference>
<dbReference type="HOGENOM" id="CLU_241543_0_0_1"/>
<reference evidence="11" key="1">
    <citation type="journal article" date="2012" name="Nature">
        <title>The oyster genome reveals stress adaptation and complexity of shell formation.</title>
        <authorList>
            <person name="Zhang G."/>
            <person name="Fang X."/>
            <person name="Guo X."/>
            <person name="Li L."/>
            <person name="Luo R."/>
            <person name="Xu F."/>
            <person name="Yang P."/>
            <person name="Zhang L."/>
            <person name="Wang X."/>
            <person name="Qi H."/>
            <person name="Xiong Z."/>
            <person name="Que H."/>
            <person name="Xie Y."/>
            <person name="Holland P.W."/>
            <person name="Paps J."/>
            <person name="Zhu Y."/>
            <person name="Wu F."/>
            <person name="Chen Y."/>
            <person name="Wang J."/>
            <person name="Peng C."/>
            <person name="Meng J."/>
            <person name="Yang L."/>
            <person name="Liu J."/>
            <person name="Wen B."/>
            <person name="Zhang N."/>
            <person name="Huang Z."/>
            <person name="Zhu Q."/>
            <person name="Feng Y."/>
            <person name="Mount A."/>
            <person name="Hedgecock D."/>
            <person name="Xu Z."/>
            <person name="Liu Y."/>
            <person name="Domazet-Loso T."/>
            <person name="Du Y."/>
            <person name="Sun X."/>
            <person name="Zhang S."/>
            <person name="Liu B."/>
            <person name="Cheng P."/>
            <person name="Jiang X."/>
            <person name="Li J."/>
            <person name="Fan D."/>
            <person name="Wang W."/>
            <person name="Fu W."/>
            <person name="Wang T."/>
            <person name="Wang B."/>
            <person name="Zhang J."/>
            <person name="Peng Z."/>
            <person name="Li Y."/>
            <person name="Li N."/>
            <person name="Wang J."/>
            <person name="Chen M."/>
            <person name="He Y."/>
            <person name="Tan F."/>
            <person name="Song X."/>
            <person name="Zheng Q."/>
            <person name="Huang R."/>
            <person name="Yang H."/>
            <person name="Du X."/>
            <person name="Chen L."/>
            <person name="Yang M."/>
            <person name="Gaffney P.M."/>
            <person name="Wang S."/>
            <person name="Luo L."/>
            <person name="She Z."/>
            <person name="Ming Y."/>
            <person name="Huang W."/>
            <person name="Zhang S."/>
            <person name="Huang B."/>
            <person name="Zhang Y."/>
            <person name="Qu T."/>
            <person name="Ni P."/>
            <person name="Miao G."/>
            <person name="Wang J."/>
            <person name="Wang Q."/>
            <person name="Steinberg C.E."/>
            <person name="Wang H."/>
            <person name="Li N."/>
            <person name="Qian L."/>
            <person name="Zhang G."/>
            <person name="Li Y."/>
            <person name="Yang H."/>
            <person name="Liu X."/>
            <person name="Wang J."/>
            <person name="Yin Y."/>
            <person name="Wang J."/>
        </authorList>
    </citation>
    <scope>NUCLEOTIDE SEQUENCE [LARGE SCALE GENOMIC DNA]</scope>
    <source>
        <strain evidence="11">05x7-T-G4-1.051#20</strain>
    </source>
</reference>
<feature type="compositionally biased region" description="Polar residues" evidence="10">
    <location>
        <begin position="926"/>
        <end position="943"/>
    </location>
</feature>
<dbReference type="InterPro" id="IPR022557">
    <property type="entry name" value="SARA-like_C"/>
</dbReference>
<dbReference type="CDD" id="cd15729">
    <property type="entry name" value="FYVE_endofin"/>
    <property type="match status" value="1"/>
</dbReference>
<dbReference type="Pfam" id="PF26341">
    <property type="entry name" value="AAA_SelU"/>
    <property type="match status" value="1"/>
</dbReference>
<dbReference type="Pfam" id="PF01363">
    <property type="entry name" value="FYVE"/>
    <property type="match status" value="1"/>
</dbReference>
<feature type="region of interest" description="Disordered" evidence="10">
    <location>
        <begin position="399"/>
        <end position="571"/>
    </location>
</feature>
<evidence type="ECO:0000256" key="1">
    <source>
        <dbReference type="ARBA" id="ARBA00004146"/>
    </source>
</evidence>
<dbReference type="FunFam" id="3.30.1360.220:FF:000001">
    <property type="entry name" value="Zinc finger, FYVE domain-containing 9a"/>
    <property type="match status" value="1"/>
</dbReference>
<gene>
    <name evidence="11" type="ORF">CGI_10013515</name>
</gene>
<feature type="compositionally biased region" description="Polar residues" evidence="10">
    <location>
        <begin position="461"/>
        <end position="478"/>
    </location>
</feature>
<dbReference type="SUPFAM" id="SSF57903">
    <property type="entry name" value="FYVE/PHD zinc finger"/>
    <property type="match status" value="1"/>
</dbReference>
<dbReference type="InterPro" id="IPR011011">
    <property type="entry name" value="Znf_FYVE_PHD"/>
</dbReference>
<comment type="subcellular location">
    <subcellularLocation>
        <location evidence="2">Cytoplasm</location>
    </subcellularLocation>
    <subcellularLocation>
        <location evidence="1">Early endosome membrane</location>
    </subcellularLocation>
</comment>
<keyword evidence="9" id="KW-0472">Membrane</keyword>
<dbReference type="GO" id="GO:0005829">
    <property type="term" value="C:cytosol"/>
    <property type="evidence" value="ECO:0007669"/>
    <property type="project" value="UniProtKB-ARBA"/>
</dbReference>
<dbReference type="SMART" id="SM00064">
    <property type="entry name" value="FYVE"/>
    <property type="match status" value="1"/>
</dbReference>
<dbReference type="EMBL" id="JH816325">
    <property type="protein sequence ID" value="EKC40479.1"/>
    <property type="molecule type" value="Genomic_DNA"/>
</dbReference>
<evidence type="ECO:0000256" key="3">
    <source>
        <dbReference type="ARBA" id="ARBA00022490"/>
    </source>
</evidence>
<name>K1RA09_MAGGI</name>
<feature type="compositionally biased region" description="Polar residues" evidence="10">
    <location>
        <begin position="803"/>
        <end position="812"/>
    </location>
</feature>
<evidence type="ECO:0000256" key="4">
    <source>
        <dbReference type="ARBA" id="ARBA00022553"/>
    </source>
</evidence>
<keyword evidence="7" id="KW-0863">Zinc-finger</keyword>
<dbReference type="Gene3D" id="3.30.1360.220">
    <property type="entry name" value="Domain of unknown function (DUF3480), N-terminal subdomain"/>
    <property type="match status" value="1"/>
</dbReference>
<dbReference type="FunFam" id="3.30.500.40:FF:000001">
    <property type="entry name" value="Zinc finger, FYVE domain-containing 9a"/>
    <property type="match status" value="1"/>
</dbReference>
<feature type="compositionally biased region" description="Polar residues" evidence="10">
    <location>
        <begin position="546"/>
        <end position="567"/>
    </location>
</feature>
<feature type="region of interest" description="Disordered" evidence="10">
    <location>
        <begin position="881"/>
        <end position="981"/>
    </location>
</feature>
<dbReference type="InterPro" id="IPR003903">
    <property type="entry name" value="UIM_dom"/>
</dbReference>
<accession>K1RA09</accession>
<evidence type="ECO:0000256" key="10">
    <source>
        <dbReference type="SAM" id="MobiDB-lite"/>
    </source>
</evidence>
<dbReference type="PROSITE" id="PS50330">
    <property type="entry name" value="UIM"/>
    <property type="match status" value="1"/>
</dbReference>
<dbReference type="GO" id="GO:0016197">
    <property type="term" value="P:endosomal transport"/>
    <property type="evidence" value="ECO:0007669"/>
    <property type="project" value="TreeGrafter"/>
</dbReference>
<protein>
    <submittedName>
        <fullName evidence="11">Zinc finger FYVE domain-containing protein 9</fullName>
    </submittedName>
</protein>
<feature type="compositionally biased region" description="Polar residues" evidence="10">
    <location>
        <begin position="526"/>
        <end position="538"/>
    </location>
</feature>
<feature type="compositionally biased region" description="Polar residues" evidence="10">
    <location>
        <begin position="844"/>
        <end position="855"/>
    </location>
</feature>
<keyword evidence="6" id="KW-0967">Endosome</keyword>
<evidence type="ECO:0000313" key="11">
    <source>
        <dbReference type="EMBL" id="EKC40479.1"/>
    </source>
</evidence>
<dbReference type="PANTHER" id="PTHR46319">
    <property type="entry name" value="ZINC FINGER FYVE DOMAIN-CONTAINING PROTEIN"/>
    <property type="match status" value="1"/>
</dbReference>
<dbReference type="InterPro" id="IPR000306">
    <property type="entry name" value="Znf_FYVE"/>
</dbReference>
<dbReference type="InterPro" id="IPR058840">
    <property type="entry name" value="AAA_SelU"/>
</dbReference>
<sequence>MSGPTGSGKTHLLSQLSALGEQVLDLEGLANHKGSVLGWDINGSQPSQKWFDSLIVDRLRRFDPDKVVWMESESVKIGKLHVPSVLHKEMGKSQYFKITLPLEERIQHIIQIYPDYIENFQFTKEQLLKLQKHHSGSRVRDWITLGERQQWPEFVEALLTEHYDPLYSRSQRKHFKSHATEVYLDSLGPEHVQPFLQSVTFLADMDSLIVDLDKVLDDFEAEETGKKSCPGQETRPSDYSSYVALKDERPWEDLSNVAVSSETSWSAASTNHANQMTAYDIPYSPTDQFDLSEADFAPSTDFKSSITDHCSVGEKNITKPAHLVINGDHKLDLGHVITNGSQDYKYPVQARDEFTPVYENQPFPPDLAHAISNGVNKSNLTYIQEVGEKTDDIRSSLAYHSQTKDRNTYIPQKMGSHQQVAPQTYPSIYNSVDSGVNSIDSNTTLSPTNQELQPVPLPAGNFQQHQEASSTALHTNSHAGPVDRDISSSLSPKITNTSSNYSLTENKASSVENMGPSVSAFGEQRSVVNNMESSSKETNSLDRQKGLQSSLDSGNTHDMGTTSNGPSLHSEDTSVKVYDSFVKEQDSSVTKETIPANSEDDKTQSNSHESVSESEALKDSVAVSEELARVPGNNGHSSSDARIVNREAFSATGNVSESPAIVAPTAVGFTDSEVDISDMESYLGDVIGDVGADGQRNVDPEEPVIHPQDFTDLSQKGNQIMENANESNFTETKTENQHCDVTSDKSEKLSQEVGHEQISQDQAIMNMNTVTQSEPPDSLQDLNAPRPLPPNMGVGARPKEPSQPVTGLSDQPPQVPDIMPNEAVEQVATHSEPSAGQDPRDQAVVSTDSCVQNSHSVEEEMDPDLAMAIALSLQESGLEEAVMRPQGDGGQLPDRPHSWGPGDGIPHQQRRPNSLKLPPRGDGGQERSSAPYTFPYPNNNQASPDMDGTPEGRTSQEDQDPNAAPETNASAEEPQGAGFNPLGVGHVAPVWIPDSQALTCMSCDLRFTFTKRRHHCRGCGKVLCSACCNLKSRLPYMDNKEARVCVPCHQILEAAVYSGGVQGAAVSGEAPAATTPAGVLKRDGSQRRQEPKQVIFSDGIRPGGDLTELDGSNKASSRLPLRRSTRNQKRVEKSSADGGGRRVRSGEMSRTQCLIPETGLPPVVLSVKPNEEVILDDQPAMEKYLPQIKDEDADPVTFALCSNLHVLIKILSLDCCVNRVCWSFTTQGMCTVGQDEIVIILESLPEEDMIPLDIFRHLYHVYEDAGKGITVSDMGHSIFTQTFLDDRDHGGFLYIKPTFQCLHKLVLPTPPYLFGILLQKWEMPWAKVFPIRLLLRLGAEYRYYPCPLISIRNRKPVFFEIGHTIMNLLADFRNFQYMLPQIRGITIHMQDKRTTINFPRNRYEDLMKVVENSNEHVMAIGACFSTEADSHLVCIQNDDGNYQTQAINIQNKPRKVTGASFVVFNGALKPSSGLKAKSSIVEDGLMVQITPESMAALKQSIKDMKDFTIACGPLSSQSPDEVVLIQWVREDKHINIGVKSPIDGKAMDGITSVHIPHATDYAGEHRVIRWTDVFFIENKDGGSREPVDVSRMAETLANAACIALTPHLDRLKEANLVKIGLRVTLETDKVGYDIGGNEEKLPDLYMNDLDNELIPVIHSAVPLCRGGSVVLELIFHILE</sequence>
<dbReference type="FunCoup" id="K1RA09">
    <property type="interactions" value="1321"/>
</dbReference>
<proteinExistence type="predicted"/>
<dbReference type="PROSITE" id="PS50178">
    <property type="entry name" value="ZF_FYVE"/>
    <property type="match status" value="1"/>
</dbReference>
<feature type="compositionally biased region" description="Basic and acidic residues" evidence="10">
    <location>
        <begin position="1080"/>
        <end position="1091"/>
    </location>
</feature>
<feature type="compositionally biased region" description="Polar residues" evidence="10">
    <location>
        <begin position="415"/>
        <end position="452"/>
    </location>
</feature>
<feature type="region of interest" description="Disordered" evidence="10">
    <location>
        <begin position="771"/>
        <end position="865"/>
    </location>
</feature>
<dbReference type="InterPro" id="IPR017455">
    <property type="entry name" value="Znf_FYVE-rel"/>
</dbReference>
<evidence type="ECO:0000256" key="6">
    <source>
        <dbReference type="ARBA" id="ARBA00022753"/>
    </source>
</evidence>
<dbReference type="GO" id="GO:0031901">
    <property type="term" value="C:early endosome membrane"/>
    <property type="evidence" value="ECO:0007669"/>
    <property type="project" value="UniProtKB-SubCell"/>
</dbReference>
<keyword evidence="3" id="KW-0963">Cytoplasm</keyword>
<dbReference type="Gene3D" id="3.30.500.40">
    <property type="match status" value="1"/>
</dbReference>
<organism evidence="11">
    <name type="scientific">Magallana gigas</name>
    <name type="common">Pacific oyster</name>
    <name type="synonym">Crassostrea gigas</name>
    <dbReference type="NCBI Taxonomy" id="29159"/>
    <lineage>
        <taxon>Eukaryota</taxon>
        <taxon>Metazoa</taxon>
        <taxon>Spiralia</taxon>
        <taxon>Lophotrochozoa</taxon>
        <taxon>Mollusca</taxon>
        <taxon>Bivalvia</taxon>
        <taxon>Autobranchia</taxon>
        <taxon>Pteriomorphia</taxon>
        <taxon>Ostreida</taxon>
        <taxon>Ostreoidea</taxon>
        <taxon>Ostreidae</taxon>
        <taxon>Magallana</taxon>
    </lineage>
</organism>
<keyword evidence="8" id="KW-0862">Zinc</keyword>
<keyword evidence="5" id="KW-0479">Metal-binding</keyword>
<evidence type="ECO:0000256" key="9">
    <source>
        <dbReference type="ARBA" id="ARBA00023136"/>
    </source>
</evidence>
<dbReference type="PANTHER" id="PTHR46319:SF3">
    <property type="entry name" value="ZINC FINGER FYVE DOMAIN-CONTAINING PROTEIN"/>
    <property type="match status" value="1"/>
</dbReference>
<evidence type="ECO:0000256" key="7">
    <source>
        <dbReference type="ARBA" id="ARBA00022771"/>
    </source>
</evidence>
<dbReference type="InParanoid" id="K1RA09"/>
<feature type="compositionally biased region" description="Polar residues" evidence="10">
    <location>
        <begin position="487"/>
        <end position="512"/>
    </location>
</feature>
<dbReference type="GO" id="GO:0005545">
    <property type="term" value="F:1-phosphatidylinositol binding"/>
    <property type="evidence" value="ECO:0007669"/>
    <property type="project" value="UniProtKB-ARBA"/>
</dbReference>
<feature type="region of interest" description="Disordered" evidence="10">
    <location>
        <begin position="584"/>
        <end position="620"/>
    </location>
</feature>
<dbReference type="InterPro" id="IPR013083">
    <property type="entry name" value="Znf_RING/FYVE/PHD"/>
</dbReference>
<dbReference type="Gene3D" id="3.30.40.10">
    <property type="entry name" value="Zinc/RING finger domain, C3HC4 (zinc finger)"/>
    <property type="match status" value="1"/>
</dbReference>
<evidence type="ECO:0000256" key="5">
    <source>
        <dbReference type="ARBA" id="ARBA00022723"/>
    </source>
</evidence>
<dbReference type="SMART" id="SM01421">
    <property type="entry name" value="DUF3480"/>
    <property type="match status" value="1"/>
</dbReference>